<dbReference type="SUPFAM" id="SSF103473">
    <property type="entry name" value="MFS general substrate transporter"/>
    <property type="match status" value="1"/>
</dbReference>
<feature type="transmembrane region" description="Helical" evidence="8">
    <location>
        <begin position="437"/>
        <end position="457"/>
    </location>
</feature>
<keyword evidence="6 8" id="KW-0472">Membrane</keyword>
<dbReference type="InterPro" id="IPR044775">
    <property type="entry name" value="MFS_ERD6/Tret1-like"/>
</dbReference>
<gene>
    <name evidence="10" type="ORF">CSSPTR1EN2_LOCUS15136</name>
</gene>
<evidence type="ECO:0000256" key="5">
    <source>
        <dbReference type="ARBA" id="ARBA00022989"/>
    </source>
</evidence>
<feature type="transmembrane region" description="Helical" evidence="8">
    <location>
        <begin position="116"/>
        <end position="135"/>
    </location>
</feature>
<sequence>MSEICETCQLGKQARHPFPIQTTHVSSKPLEMIHSNHHHVRPPAQFAIFATLVVALGPLSLGFALGFTSPTQAAIIKDLNLTVGQFSTFGSILNVGCMLGAILSGKIADYLGRKRALLVAVVPELVGWILIVFGQNPISLIIARFLVGLGGGIISFTVPMYIGEIAPKHMRGGLGTMNQFAITVGITLSYLLGIWVNWRMLAVLGALPEIILIFGLFLIPESPRWLAKAAHKEELTSSLQKLRGKDFNISHEISDIQAAVEASNSLPAVKWGDLMQPKLFRPLIAGIGLMVLQQFSGINALMLYSSAIFGASGKVSFILVVLTLGAAGLMDKAGRRILLMISAGGMGLSNFLVAFSFYARMSPAFSTFISILALVSLLAYIASFSLGMGAIPWIIMSEIFPAYVKGVAGSVATLVNWFSAYIVTFTFNYMLLWSAAGSFWIFAGECLLTVVFVALYVPETRGRTLEQIEASFK</sequence>
<dbReference type="InterPro" id="IPR050549">
    <property type="entry name" value="MFS_Trehalose_Transporter"/>
</dbReference>
<feature type="transmembrane region" description="Helical" evidence="8">
    <location>
        <begin position="174"/>
        <end position="195"/>
    </location>
</feature>
<feature type="transmembrane region" description="Helical" evidence="8">
    <location>
        <begin position="201"/>
        <end position="219"/>
    </location>
</feature>
<evidence type="ECO:0000256" key="2">
    <source>
        <dbReference type="ARBA" id="ARBA00010992"/>
    </source>
</evidence>
<evidence type="ECO:0000256" key="7">
    <source>
        <dbReference type="RuleBase" id="RU003346"/>
    </source>
</evidence>
<dbReference type="InterPro" id="IPR005828">
    <property type="entry name" value="MFS_sugar_transport-like"/>
</dbReference>
<dbReference type="Gene3D" id="1.20.1250.20">
    <property type="entry name" value="MFS general substrate transporter like domains"/>
    <property type="match status" value="1"/>
</dbReference>
<evidence type="ECO:0000259" key="9">
    <source>
        <dbReference type="PROSITE" id="PS50850"/>
    </source>
</evidence>
<keyword evidence="11" id="KW-1185">Reference proteome</keyword>
<dbReference type="InterPro" id="IPR036259">
    <property type="entry name" value="MFS_trans_sf"/>
</dbReference>
<dbReference type="Proteomes" id="UP001497512">
    <property type="component" value="Chromosome 3"/>
</dbReference>
<dbReference type="CDD" id="cd17358">
    <property type="entry name" value="MFS_GLUT6_8_Class3_like"/>
    <property type="match status" value="1"/>
</dbReference>
<evidence type="ECO:0000256" key="8">
    <source>
        <dbReference type="SAM" id="Phobius"/>
    </source>
</evidence>
<comment type="subcellular location">
    <subcellularLocation>
        <location evidence="1">Membrane</location>
        <topology evidence="1">Multi-pass membrane protein</topology>
    </subcellularLocation>
</comment>
<name>A0ABP0UF78_9BRYO</name>
<reference evidence="10" key="1">
    <citation type="submission" date="2024-02" db="EMBL/GenBank/DDBJ databases">
        <authorList>
            <consortium name="ELIXIR-Norway"/>
            <consortium name="Elixir Norway"/>
        </authorList>
    </citation>
    <scope>NUCLEOTIDE SEQUENCE</scope>
</reference>
<feature type="transmembrane region" description="Helical" evidence="8">
    <location>
        <begin position="46"/>
        <end position="66"/>
    </location>
</feature>
<feature type="transmembrane region" description="Helical" evidence="8">
    <location>
        <begin position="337"/>
        <end position="359"/>
    </location>
</feature>
<proteinExistence type="inferred from homology"/>
<dbReference type="EMBL" id="OZ019895">
    <property type="protein sequence ID" value="CAK9220067.1"/>
    <property type="molecule type" value="Genomic_DNA"/>
</dbReference>
<feature type="transmembrane region" description="Helical" evidence="8">
    <location>
        <begin position="283"/>
        <end position="302"/>
    </location>
</feature>
<feature type="transmembrane region" description="Helical" evidence="8">
    <location>
        <begin position="141"/>
        <end position="162"/>
    </location>
</feature>
<evidence type="ECO:0000256" key="1">
    <source>
        <dbReference type="ARBA" id="ARBA00004141"/>
    </source>
</evidence>
<accession>A0ABP0UF78</accession>
<evidence type="ECO:0000256" key="3">
    <source>
        <dbReference type="ARBA" id="ARBA00022597"/>
    </source>
</evidence>
<comment type="similarity">
    <text evidence="2 7">Belongs to the major facilitator superfamily. Sugar transporter (TC 2.A.1.1) family.</text>
</comment>
<keyword evidence="5 8" id="KW-1133">Transmembrane helix</keyword>
<evidence type="ECO:0000256" key="6">
    <source>
        <dbReference type="ARBA" id="ARBA00023136"/>
    </source>
</evidence>
<dbReference type="InterPro" id="IPR020846">
    <property type="entry name" value="MFS_dom"/>
</dbReference>
<evidence type="ECO:0000313" key="10">
    <source>
        <dbReference type="EMBL" id="CAK9220067.1"/>
    </source>
</evidence>
<feature type="domain" description="Major facilitator superfamily (MFS) profile" evidence="9">
    <location>
        <begin position="50"/>
        <end position="461"/>
    </location>
</feature>
<protein>
    <recommendedName>
        <fullName evidence="9">Major facilitator superfamily (MFS) profile domain-containing protein</fullName>
    </recommendedName>
</protein>
<feature type="transmembrane region" description="Helical" evidence="8">
    <location>
        <begin position="407"/>
        <end position="431"/>
    </location>
</feature>
<organism evidence="10 11">
    <name type="scientific">Sphagnum troendelagicum</name>
    <dbReference type="NCBI Taxonomy" id="128251"/>
    <lineage>
        <taxon>Eukaryota</taxon>
        <taxon>Viridiplantae</taxon>
        <taxon>Streptophyta</taxon>
        <taxon>Embryophyta</taxon>
        <taxon>Bryophyta</taxon>
        <taxon>Sphagnophytina</taxon>
        <taxon>Sphagnopsida</taxon>
        <taxon>Sphagnales</taxon>
        <taxon>Sphagnaceae</taxon>
        <taxon>Sphagnum</taxon>
    </lineage>
</organism>
<dbReference type="PANTHER" id="PTHR48021:SF1">
    <property type="entry name" value="GH07001P-RELATED"/>
    <property type="match status" value="1"/>
</dbReference>
<dbReference type="InterPro" id="IPR003663">
    <property type="entry name" value="Sugar/inositol_transpt"/>
</dbReference>
<feature type="transmembrane region" description="Helical" evidence="8">
    <location>
        <begin position="308"/>
        <end position="330"/>
    </location>
</feature>
<evidence type="ECO:0000256" key="4">
    <source>
        <dbReference type="ARBA" id="ARBA00022692"/>
    </source>
</evidence>
<dbReference type="NCBIfam" id="TIGR00879">
    <property type="entry name" value="SP"/>
    <property type="match status" value="1"/>
</dbReference>
<evidence type="ECO:0000313" key="11">
    <source>
        <dbReference type="Proteomes" id="UP001497512"/>
    </source>
</evidence>
<keyword evidence="3" id="KW-0762">Sugar transport</keyword>
<dbReference type="PROSITE" id="PS50850">
    <property type="entry name" value="MFS"/>
    <property type="match status" value="1"/>
</dbReference>
<keyword evidence="7" id="KW-0813">Transport</keyword>
<dbReference type="PROSITE" id="PS00217">
    <property type="entry name" value="SUGAR_TRANSPORT_2"/>
    <property type="match status" value="1"/>
</dbReference>
<keyword evidence="4 8" id="KW-0812">Transmembrane</keyword>
<feature type="transmembrane region" description="Helical" evidence="8">
    <location>
        <begin position="86"/>
        <end position="104"/>
    </location>
</feature>
<dbReference type="PRINTS" id="PR00171">
    <property type="entry name" value="SUGRTRNSPORT"/>
</dbReference>
<feature type="transmembrane region" description="Helical" evidence="8">
    <location>
        <begin position="365"/>
        <end position="395"/>
    </location>
</feature>
<dbReference type="PANTHER" id="PTHR48021">
    <property type="match status" value="1"/>
</dbReference>
<dbReference type="PROSITE" id="PS00216">
    <property type="entry name" value="SUGAR_TRANSPORT_1"/>
    <property type="match status" value="2"/>
</dbReference>
<dbReference type="Pfam" id="PF00083">
    <property type="entry name" value="Sugar_tr"/>
    <property type="match status" value="1"/>
</dbReference>
<dbReference type="InterPro" id="IPR005829">
    <property type="entry name" value="Sugar_transporter_CS"/>
</dbReference>